<accession>A0A7C4MQ21</accession>
<dbReference type="PRINTS" id="PR00942">
    <property type="entry name" value="CUATPASEI"/>
</dbReference>
<keyword evidence="4 12" id="KW-0479">Metal-binding</keyword>
<dbReference type="GO" id="GO:0012505">
    <property type="term" value="C:endomembrane system"/>
    <property type="evidence" value="ECO:0007669"/>
    <property type="project" value="UniProtKB-SubCell"/>
</dbReference>
<comment type="catalytic activity">
    <reaction evidence="11">
        <text>Cu(2+)(in) + ATP + H2O = Cu(2+)(out) + ADP + phosphate + H(+)</text>
        <dbReference type="Rhea" id="RHEA:10376"/>
        <dbReference type="ChEBI" id="CHEBI:15377"/>
        <dbReference type="ChEBI" id="CHEBI:15378"/>
        <dbReference type="ChEBI" id="CHEBI:29036"/>
        <dbReference type="ChEBI" id="CHEBI:30616"/>
        <dbReference type="ChEBI" id="CHEBI:43474"/>
        <dbReference type="ChEBI" id="CHEBI:456216"/>
        <dbReference type="EC" id="7.2.2.9"/>
    </reaction>
</comment>
<keyword evidence="9 12" id="KW-0472">Membrane</keyword>
<keyword evidence="8 12" id="KW-1133">Transmembrane helix</keyword>
<evidence type="ECO:0000256" key="12">
    <source>
        <dbReference type="RuleBase" id="RU362081"/>
    </source>
</evidence>
<keyword evidence="6 12" id="KW-0067">ATP-binding</keyword>
<evidence type="ECO:0000256" key="8">
    <source>
        <dbReference type="ARBA" id="ARBA00022989"/>
    </source>
</evidence>
<evidence type="ECO:0000256" key="5">
    <source>
        <dbReference type="ARBA" id="ARBA00022741"/>
    </source>
</evidence>
<evidence type="ECO:0000256" key="9">
    <source>
        <dbReference type="ARBA" id="ARBA00023136"/>
    </source>
</evidence>
<reference evidence="14" key="1">
    <citation type="journal article" date="2020" name="mSystems">
        <title>Genome- and Community-Level Interaction Insights into Carbon Utilization and Element Cycling Functions of Hydrothermarchaeota in Hydrothermal Sediment.</title>
        <authorList>
            <person name="Zhou Z."/>
            <person name="Liu Y."/>
            <person name="Xu W."/>
            <person name="Pan J."/>
            <person name="Luo Z.H."/>
            <person name="Li M."/>
        </authorList>
    </citation>
    <scope>NUCLEOTIDE SEQUENCE [LARGE SCALE GENOMIC DNA]</scope>
    <source>
        <strain evidence="14">SpSt-477</strain>
    </source>
</reference>
<keyword evidence="3 12" id="KW-0812">Transmembrane</keyword>
<evidence type="ECO:0000259" key="13">
    <source>
        <dbReference type="PROSITE" id="PS50846"/>
    </source>
</evidence>
<dbReference type="GO" id="GO:0016887">
    <property type="term" value="F:ATP hydrolysis activity"/>
    <property type="evidence" value="ECO:0007669"/>
    <property type="project" value="InterPro"/>
</dbReference>
<comment type="subcellular location">
    <subcellularLocation>
        <location evidence="12">Cell membrane</location>
    </subcellularLocation>
    <subcellularLocation>
        <location evidence="1">Endomembrane system</location>
        <topology evidence="1">Multi-pass membrane protein</topology>
    </subcellularLocation>
</comment>
<evidence type="ECO:0000256" key="2">
    <source>
        <dbReference type="ARBA" id="ARBA00006024"/>
    </source>
</evidence>
<evidence type="ECO:0000313" key="14">
    <source>
        <dbReference type="EMBL" id="HGU32326.1"/>
    </source>
</evidence>
<dbReference type="Gene3D" id="3.40.1110.10">
    <property type="entry name" value="Calcium-transporting ATPase, cytoplasmic domain N"/>
    <property type="match status" value="1"/>
</dbReference>
<dbReference type="PANTHER" id="PTHR43520">
    <property type="entry name" value="ATP7, ISOFORM B"/>
    <property type="match status" value="1"/>
</dbReference>
<name>A0A7C4MQ21_9BACT</name>
<dbReference type="InterPro" id="IPR023214">
    <property type="entry name" value="HAD_sf"/>
</dbReference>
<dbReference type="PROSITE" id="PS50846">
    <property type="entry name" value="HMA_2"/>
    <property type="match status" value="1"/>
</dbReference>
<organism evidence="14">
    <name type="scientific">Desulfatirhabdium butyrativorans</name>
    <dbReference type="NCBI Taxonomy" id="340467"/>
    <lineage>
        <taxon>Bacteria</taxon>
        <taxon>Pseudomonadati</taxon>
        <taxon>Thermodesulfobacteriota</taxon>
        <taxon>Desulfobacteria</taxon>
        <taxon>Desulfobacterales</taxon>
        <taxon>Desulfatirhabdiaceae</taxon>
        <taxon>Desulfatirhabdium</taxon>
    </lineage>
</organism>
<dbReference type="EC" id="7.2.2.9" evidence="10"/>
<dbReference type="SUPFAM" id="SSF55008">
    <property type="entry name" value="HMA, heavy metal-associated domain"/>
    <property type="match status" value="1"/>
</dbReference>
<dbReference type="CDD" id="cd00371">
    <property type="entry name" value="HMA"/>
    <property type="match status" value="1"/>
</dbReference>
<dbReference type="Gene3D" id="3.30.70.100">
    <property type="match status" value="1"/>
</dbReference>
<protein>
    <recommendedName>
        <fullName evidence="10">P-type Cu(2+) transporter</fullName>
        <ecNumber evidence="10">7.2.2.9</ecNumber>
    </recommendedName>
</protein>
<feature type="transmembrane region" description="Helical" evidence="12">
    <location>
        <begin position="776"/>
        <end position="795"/>
    </location>
</feature>
<dbReference type="GO" id="GO:0055070">
    <property type="term" value="P:copper ion homeostasis"/>
    <property type="evidence" value="ECO:0007669"/>
    <property type="project" value="TreeGrafter"/>
</dbReference>
<dbReference type="SFLD" id="SFLDG00002">
    <property type="entry name" value="C1.7:_P-type_atpase_like"/>
    <property type="match status" value="1"/>
</dbReference>
<dbReference type="EMBL" id="DSUH01000129">
    <property type="protein sequence ID" value="HGU32326.1"/>
    <property type="molecule type" value="Genomic_DNA"/>
</dbReference>
<feature type="transmembrane region" description="Helical" evidence="12">
    <location>
        <begin position="143"/>
        <end position="163"/>
    </location>
</feature>
<dbReference type="GO" id="GO:0005524">
    <property type="term" value="F:ATP binding"/>
    <property type="evidence" value="ECO:0007669"/>
    <property type="project" value="UniProtKB-UniRule"/>
</dbReference>
<dbReference type="Pfam" id="PF00403">
    <property type="entry name" value="HMA"/>
    <property type="match status" value="1"/>
</dbReference>
<proteinExistence type="inferred from homology"/>
<keyword evidence="5 12" id="KW-0547">Nucleotide-binding</keyword>
<dbReference type="InterPro" id="IPR059000">
    <property type="entry name" value="ATPase_P-type_domA"/>
</dbReference>
<dbReference type="InterPro" id="IPR027256">
    <property type="entry name" value="P-typ_ATPase_IB"/>
</dbReference>
<comment type="similarity">
    <text evidence="2 12">Belongs to the cation transport ATPase (P-type) (TC 3.A.3) family. Type IB subfamily.</text>
</comment>
<dbReference type="InterPro" id="IPR001757">
    <property type="entry name" value="P_typ_ATPase"/>
</dbReference>
<dbReference type="InterPro" id="IPR044492">
    <property type="entry name" value="P_typ_ATPase_HD_dom"/>
</dbReference>
<feature type="transmembrane region" description="Helical" evidence="12">
    <location>
        <begin position="112"/>
        <end position="131"/>
    </location>
</feature>
<comment type="caution">
    <text evidence="14">The sequence shown here is derived from an EMBL/GenBank/DDBJ whole genome shotgun (WGS) entry which is preliminary data.</text>
</comment>
<dbReference type="FunFam" id="3.30.70.100:FF:000005">
    <property type="entry name" value="Copper-exporting P-type ATPase A"/>
    <property type="match status" value="1"/>
</dbReference>
<dbReference type="Gene3D" id="3.40.50.1000">
    <property type="entry name" value="HAD superfamily/HAD-like"/>
    <property type="match status" value="2"/>
</dbReference>
<dbReference type="Pfam" id="PF00122">
    <property type="entry name" value="E1-E2_ATPase"/>
    <property type="match status" value="1"/>
</dbReference>
<feature type="transmembrane region" description="Helical" evidence="12">
    <location>
        <begin position="391"/>
        <end position="415"/>
    </location>
</feature>
<dbReference type="NCBIfam" id="TIGR01525">
    <property type="entry name" value="ATPase-IB_hvy"/>
    <property type="match status" value="1"/>
</dbReference>
<dbReference type="Pfam" id="PF00702">
    <property type="entry name" value="Hydrolase"/>
    <property type="match status" value="1"/>
</dbReference>
<dbReference type="SUPFAM" id="SSF81660">
    <property type="entry name" value="Metal cation-transporting ATPase, ATP-binding domain N"/>
    <property type="match status" value="1"/>
</dbReference>
<evidence type="ECO:0000256" key="1">
    <source>
        <dbReference type="ARBA" id="ARBA00004127"/>
    </source>
</evidence>
<dbReference type="SUPFAM" id="SSF81665">
    <property type="entry name" value="Calcium ATPase, transmembrane domain M"/>
    <property type="match status" value="1"/>
</dbReference>
<evidence type="ECO:0000256" key="6">
    <source>
        <dbReference type="ARBA" id="ARBA00022840"/>
    </source>
</evidence>
<dbReference type="GO" id="GO:0005507">
    <property type="term" value="F:copper ion binding"/>
    <property type="evidence" value="ECO:0007669"/>
    <property type="project" value="TreeGrafter"/>
</dbReference>
<feature type="transmembrane region" description="Helical" evidence="12">
    <location>
        <begin position="357"/>
        <end position="379"/>
    </location>
</feature>
<dbReference type="FunFam" id="2.70.150.10:FF:000002">
    <property type="entry name" value="Copper-transporting ATPase 1, putative"/>
    <property type="match status" value="1"/>
</dbReference>
<dbReference type="CDD" id="cd02094">
    <property type="entry name" value="P-type_ATPase_Cu-like"/>
    <property type="match status" value="1"/>
</dbReference>
<dbReference type="InterPro" id="IPR036163">
    <property type="entry name" value="HMA_dom_sf"/>
</dbReference>
<evidence type="ECO:0000256" key="10">
    <source>
        <dbReference type="ARBA" id="ARBA00038904"/>
    </source>
</evidence>
<feature type="transmembrane region" description="Helical" evidence="12">
    <location>
        <begin position="743"/>
        <end position="764"/>
    </location>
</feature>
<evidence type="ECO:0000256" key="7">
    <source>
        <dbReference type="ARBA" id="ARBA00022967"/>
    </source>
</evidence>
<evidence type="ECO:0000256" key="4">
    <source>
        <dbReference type="ARBA" id="ARBA00022723"/>
    </source>
</evidence>
<dbReference type="AlphaFoldDB" id="A0A7C4MQ21"/>
<keyword evidence="7" id="KW-1278">Translocase</keyword>
<gene>
    <name evidence="14" type="ORF">ENS29_05665</name>
</gene>
<dbReference type="PANTHER" id="PTHR43520:SF8">
    <property type="entry name" value="P-TYPE CU(+) TRANSPORTER"/>
    <property type="match status" value="1"/>
</dbReference>
<dbReference type="SFLD" id="SFLDS00003">
    <property type="entry name" value="Haloacid_Dehalogenase"/>
    <property type="match status" value="1"/>
</dbReference>
<evidence type="ECO:0000256" key="3">
    <source>
        <dbReference type="ARBA" id="ARBA00022692"/>
    </source>
</evidence>
<dbReference type="SFLD" id="SFLDF00027">
    <property type="entry name" value="p-type_atpase"/>
    <property type="match status" value="1"/>
</dbReference>
<dbReference type="GO" id="GO:0005886">
    <property type="term" value="C:plasma membrane"/>
    <property type="evidence" value="ECO:0007669"/>
    <property type="project" value="UniProtKB-SubCell"/>
</dbReference>
<dbReference type="Gene3D" id="2.70.150.10">
    <property type="entry name" value="Calcium-transporting ATPase, cytoplasmic transduction domain A"/>
    <property type="match status" value="1"/>
</dbReference>
<dbReference type="PROSITE" id="PS00154">
    <property type="entry name" value="ATPASE_E1_E2"/>
    <property type="match status" value="1"/>
</dbReference>
<dbReference type="InterPro" id="IPR023299">
    <property type="entry name" value="ATPase_P-typ_cyto_dom_N"/>
</dbReference>
<dbReference type="InterPro" id="IPR018303">
    <property type="entry name" value="ATPase_P-typ_P_site"/>
</dbReference>
<dbReference type="InterPro" id="IPR017969">
    <property type="entry name" value="Heavy-metal-associated_CS"/>
</dbReference>
<feature type="domain" description="HMA" evidence="13">
    <location>
        <begin position="16"/>
        <end position="83"/>
    </location>
</feature>
<sequence>MTSETPQSPTFPEVIERIELPVTGMTCANCAMTIERTLKRKVPGVLQATVNFATERASVDFDPQTVTIDTLIAAIRKAGYDALPPADETDPLASDAEREAREAEIRDQERKFAVGLVFTLPLFVLSMGRDFGLIGHWAHAPWVNWFFLALATPVQFYTAWDYYVGGLKSLGNRSANMDVLVALGSSVAYAFSIGVLLSPALGHHVYFETSAVIITLIKLGKVLEARAKGKTGSAIRELIQLQPQTATLIVGEQTRDIAVSKIRVDDVLLVRPGGRIPCDGIVVEGESAVDESMLTGEPIAVDKKPGDPVAGGTVNGFGLLKIRAVRVGRDTALSRIVRMVQEAQGSKAPVQALADRVAAVFVPTIIVLAALTGILWYAITTDIVTAMIRTVAVLVIACPCTLGLATPTAIMAGMGRGAKSGILFRNSTGLQETARIDVLVFDKTGTLTEGKPEVSGISAATNDVPEPVRNQMVGSDRPQDPIDPQTAILWLAASAEQGSEHPLGRAIVREAENRGLSPQRIEHFQAFGGSGIAAHLSGGLAVRIGKPEWMVMHHPDAFASIKDAIHSLLGWVQQESALGRTAVIVSVTVETEGPTASTSTIRGFPFLGAISLSDRLKSDAAEAVSAIHGLGIQTVMLTGDNEKTASAIAAEAGIDQWKAGLQPEEKLAAIADLQSQGHVVGMVGDGINDAPALAKAHVGIAIGTGTDVAIESADVILTGGRLSGLARAIRLSRATLHIIRQNLFWAFGYNVLLIPVAAGLLYPIEGLPMALRQLHPILAALAMAFSSVSVVTNSLRLQRK</sequence>
<evidence type="ECO:0000256" key="11">
    <source>
        <dbReference type="ARBA" id="ARBA00047424"/>
    </source>
</evidence>
<keyword evidence="12" id="KW-1003">Cell membrane</keyword>
<dbReference type="PRINTS" id="PR00119">
    <property type="entry name" value="CATATPASE"/>
</dbReference>
<dbReference type="SUPFAM" id="SSF56784">
    <property type="entry name" value="HAD-like"/>
    <property type="match status" value="1"/>
</dbReference>
<dbReference type="InterPro" id="IPR008250">
    <property type="entry name" value="ATPase_P-typ_transduc_dom_A_sf"/>
</dbReference>
<dbReference type="NCBIfam" id="TIGR01494">
    <property type="entry name" value="ATPase_P-type"/>
    <property type="match status" value="2"/>
</dbReference>
<dbReference type="SUPFAM" id="SSF81653">
    <property type="entry name" value="Calcium ATPase, transduction domain A"/>
    <property type="match status" value="1"/>
</dbReference>
<dbReference type="InterPro" id="IPR036412">
    <property type="entry name" value="HAD-like_sf"/>
</dbReference>
<dbReference type="PROSITE" id="PS01047">
    <property type="entry name" value="HMA_1"/>
    <property type="match status" value="1"/>
</dbReference>
<dbReference type="PRINTS" id="PR00943">
    <property type="entry name" value="CUATPASE"/>
</dbReference>
<dbReference type="InterPro" id="IPR023298">
    <property type="entry name" value="ATPase_P-typ_TM_dom_sf"/>
</dbReference>
<dbReference type="InterPro" id="IPR006121">
    <property type="entry name" value="HMA_dom"/>
</dbReference>
<dbReference type="GO" id="GO:0043682">
    <property type="term" value="F:P-type divalent copper transporter activity"/>
    <property type="evidence" value="ECO:0007669"/>
    <property type="project" value="UniProtKB-EC"/>
</dbReference>
<feature type="transmembrane region" description="Helical" evidence="12">
    <location>
        <begin position="175"/>
        <end position="197"/>
    </location>
</feature>